<reference evidence="3" key="1">
    <citation type="submission" date="2015-04" db="EMBL/GenBank/DDBJ databases">
        <authorList>
            <person name="Mushtaq Mamoona"/>
        </authorList>
    </citation>
    <scope>NUCLEOTIDE SEQUENCE [LARGE SCALE GENOMIC DNA]</scope>
    <source>
        <strain evidence="3">AN4859/03</strain>
    </source>
</reference>
<dbReference type="Pfam" id="PF12706">
    <property type="entry name" value="Lactamase_B_2"/>
    <property type="match status" value="1"/>
</dbReference>
<dbReference type="Gene3D" id="3.60.15.10">
    <property type="entry name" value="Ribonuclease Z/Hydroxyacylglutathione hydrolase-like"/>
    <property type="match status" value="1"/>
</dbReference>
<dbReference type="SMART" id="SM00849">
    <property type="entry name" value="Lactamase_B"/>
    <property type="match status" value="1"/>
</dbReference>
<protein>
    <submittedName>
        <fullName evidence="2">Beta-lactamase</fullName>
    </submittedName>
</protein>
<keyword evidence="3" id="KW-1185">Reference proteome</keyword>
<name>A0A0G4K9Q8_9SPIR</name>
<evidence type="ECO:0000313" key="2">
    <source>
        <dbReference type="EMBL" id="CRF34996.1"/>
    </source>
</evidence>
<dbReference type="SUPFAM" id="SSF56281">
    <property type="entry name" value="Metallo-hydrolase/oxidoreductase"/>
    <property type="match status" value="1"/>
</dbReference>
<dbReference type="RefSeq" id="WP_048595633.1">
    <property type="nucleotide sequence ID" value="NZ_CVLB01000002.1"/>
</dbReference>
<dbReference type="InterPro" id="IPR036866">
    <property type="entry name" value="RibonucZ/Hydroxyglut_hydro"/>
</dbReference>
<organism evidence="2 3">
    <name type="scientific">Brachyspira suanatina</name>
    <dbReference type="NCBI Taxonomy" id="381802"/>
    <lineage>
        <taxon>Bacteria</taxon>
        <taxon>Pseudomonadati</taxon>
        <taxon>Spirochaetota</taxon>
        <taxon>Spirochaetia</taxon>
        <taxon>Brachyspirales</taxon>
        <taxon>Brachyspiraceae</taxon>
        <taxon>Brachyspira</taxon>
    </lineage>
</organism>
<dbReference type="Proteomes" id="UP000043763">
    <property type="component" value="Unassembled WGS sequence"/>
</dbReference>
<sequence length="294" mass="33408">MKVRFLGSRGSIPTPGSSFSEYGGNTSCIQVIDDDGTYIILDAGSGLKNASYYALKSEKTESIILLTHFHWDHIIGIPFFAPFFSDKYSFTIYGPKDSSTEMYDTINNILAKDYFPVNLEQFAANLKFEAFYEGKKITFGNMVIESMWVNHPCHTLSYKITSGNKTVIYLTDHEPYKKRLHAQHPSLSHYNHNADLLHARLIDFVRGANVLIIEGEYTKSEYYNGHVGWGHSTLNDAIQVGLDADVPYVILHHHNQERTDAQIDLIHNKLMAFLKKEEIDLQLAFAKEGSYINI</sequence>
<proteinExistence type="predicted"/>
<dbReference type="EMBL" id="CVLB01000002">
    <property type="protein sequence ID" value="CRF34996.1"/>
    <property type="molecule type" value="Genomic_DNA"/>
</dbReference>
<dbReference type="OrthoDB" id="9800940at2"/>
<dbReference type="AlphaFoldDB" id="A0A0G4K9Q8"/>
<gene>
    <name evidence="2" type="ORF">BRSU_2385</name>
</gene>
<feature type="domain" description="Metallo-beta-lactamase" evidence="1">
    <location>
        <begin position="25"/>
        <end position="226"/>
    </location>
</feature>
<accession>A0A0G4K9Q8</accession>
<dbReference type="CDD" id="cd07715">
    <property type="entry name" value="TaR3-like_MBL-fold"/>
    <property type="match status" value="1"/>
</dbReference>
<dbReference type="PANTHER" id="PTHR42663:SF4">
    <property type="entry name" value="SLL1036 PROTEIN"/>
    <property type="match status" value="1"/>
</dbReference>
<dbReference type="PANTHER" id="PTHR42663">
    <property type="entry name" value="HYDROLASE C777.06C-RELATED-RELATED"/>
    <property type="match status" value="1"/>
</dbReference>
<evidence type="ECO:0000259" key="1">
    <source>
        <dbReference type="SMART" id="SM00849"/>
    </source>
</evidence>
<dbReference type="InterPro" id="IPR001279">
    <property type="entry name" value="Metallo-B-lactamas"/>
</dbReference>
<evidence type="ECO:0000313" key="3">
    <source>
        <dbReference type="Proteomes" id="UP000043763"/>
    </source>
</evidence>